<dbReference type="NCBIfam" id="NF033543">
    <property type="entry name" value="transpos_IS256"/>
    <property type="match status" value="1"/>
</dbReference>
<comment type="caution">
    <text evidence="7">The sequence shown here is derived from an EMBL/GenBank/DDBJ whole genome shotgun (WGS) entry which is preliminary data.</text>
</comment>
<evidence type="ECO:0000256" key="4">
    <source>
        <dbReference type="ARBA" id="ARBA00023125"/>
    </source>
</evidence>
<keyword evidence="5 6" id="KW-0233">DNA recombination</keyword>
<dbReference type="GO" id="GO:0003677">
    <property type="term" value="F:DNA binding"/>
    <property type="evidence" value="ECO:0007669"/>
    <property type="project" value="UniProtKB-UniRule"/>
</dbReference>
<reference evidence="7 8" key="1">
    <citation type="submission" date="2014-09" db="EMBL/GenBank/DDBJ databases">
        <title>High-quality draft genome sequence of Kocuria marina SO9-6, an actinobacterium isolated from a copper mine.</title>
        <authorList>
            <person name="Castro D.B."/>
            <person name="Pereira L.B."/>
            <person name="Silva M.V."/>
            <person name="Silva B.P."/>
            <person name="Zanardi B.R."/>
            <person name="Carlos C."/>
            <person name="Belgini D.R."/>
            <person name="Limache E.G."/>
            <person name="Lacerda G.V."/>
            <person name="Nery M.B."/>
            <person name="Gomes M.B."/>
            <person name="Souza S."/>
            <person name="Silva T.M."/>
            <person name="Rodrigues V.D."/>
            <person name="Paulino L.C."/>
            <person name="Vicentini R."/>
            <person name="Ferraz L.F."/>
            <person name="Ottoboni L.M."/>
        </authorList>
    </citation>
    <scope>NUCLEOTIDE SEQUENCE [LARGE SCALE GENOMIC DNA]</scope>
    <source>
        <strain evidence="7 8">SO9-6</strain>
    </source>
</reference>
<evidence type="ECO:0000313" key="7">
    <source>
        <dbReference type="EMBL" id="KHE75336.1"/>
    </source>
</evidence>
<gene>
    <name evidence="7" type="ORF">AS25_01700</name>
</gene>
<dbReference type="PANTHER" id="PTHR33217:SF7">
    <property type="entry name" value="TRANSPOSASE FOR INSERTION SEQUENCE ELEMENT IS1081"/>
    <property type="match status" value="1"/>
</dbReference>
<sequence>MTAPHIVDPASVLGEALSEASPDMMRQLLQTMLNALLSADADAVIGAEWGQPSPTRTTHRNGYRHRDLDIRVGTLDIAVPKLRSGTYSPDWLMERRKRAESALIIVVADCYLAGVSTRRMDKLVKTLGINALSKSQVSRMASDLDQLVDDFRHRPLDDAGPFTFVTADALTMKVREGGRVINTVVLLATGVNNDGHREVLGLRVATSETGSAWNEFFADLVARGLSGVLLVTSDAHTGLREAISANLPGASWQRCRTHYAANLMDVTPKSVWPAVKAMLHSVYDQPDADAVNAQYDRLLDYVDDKWPAVHERLDTARTDVLAFTSFPNEIWTQIWSNNPTERLNREIRRRTDSVGIFPNRDAIVRLVGAVLAEQTDEWAEGRRYLGLDVLARSRAAILTDPPTEPGHEPMPALTA</sequence>
<evidence type="ECO:0000256" key="5">
    <source>
        <dbReference type="ARBA" id="ARBA00023172"/>
    </source>
</evidence>
<dbReference type="GO" id="GO:0004803">
    <property type="term" value="F:transposase activity"/>
    <property type="evidence" value="ECO:0007669"/>
    <property type="project" value="UniProtKB-UniRule"/>
</dbReference>
<dbReference type="AlphaFoldDB" id="A0A0B0DBH3"/>
<dbReference type="STRING" id="223184.AS25_01700"/>
<dbReference type="PANTHER" id="PTHR33217">
    <property type="entry name" value="TRANSPOSASE FOR INSERTION SEQUENCE ELEMENT IS1081"/>
    <property type="match status" value="1"/>
</dbReference>
<comment type="similarity">
    <text evidence="2 6">Belongs to the transposase mutator family.</text>
</comment>
<dbReference type="InterPro" id="IPR001207">
    <property type="entry name" value="Transposase_mutator"/>
</dbReference>
<dbReference type="EMBL" id="JROM01000010">
    <property type="protein sequence ID" value="KHE75336.1"/>
    <property type="molecule type" value="Genomic_DNA"/>
</dbReference>
<evidence type="ECO:0000256" key="6">
    <source>
        <dbReference type="RuleBase" id="RU365089"/>
    </source>
</evidence>
<accession>A0A0B0DBH3</accession>
<protein>
    <recommendedName>
        <fullName evidence="6">Mutator family transposase</fullName>
    </recommendedName>
</protein>
<keyword evidence="4 6" id="KW-0238">DNA-binding</keyword>
<dbReference type="RefSeq" id="WP_035960775.1">
    <property type="nucleotide sequence ID" value="NZ_JROM01000010.1"/>
</dbReference>
<dbReference type="Pfam" id="PF00872">
    <property type="entry name" value="Transposase_mut"/>
    <property type="match status" value="1"/>
</dbReference>
<name>A0A0B0DBH3_9MICC</name>
<evidence type="ECO:0000256" key="1">
    <source>
        <dbReference type="ARBA" id="ARBA00002190"/>
    </source>
</evidence>
<evidence type="ECO:0000313" key="8">
    <source>
        <dbReference type="Proteomes" id="UP000030664"/>
    </source>
</evidence>
<dbReference type="GO" id="GO:0006313">
    <property type="term" value="P:DNA transposition"/>
    <property type="evidence" value="ECO:0007669"/>
    <property type="project" value="UniProtKB-UniRule"/>
</dbReference>
<evidence type="ECO:0000256" key="3">
    <source>
        <dbReference type="ARBA" id="ARBA00022578"/>
    </source>
</evidence>
<keyword evidence="6" id="KW-0814">Transposable element</keyword>
<keyword evidence="3 6" id="KW-0815">Transposition</keyword>
<organism evidence="7 8">
    <name type="scientific">Kocuria marina</name>
    <dbReference type="NCBI Taxonomy" id="223184"/>
    <lineage>
        <taxon>Bacteria</taxon>
        <taxon>Bacillati</taxon>
        <taxon>Actinomycetota</taxon>
        <taxon>Actinomycetes</taxon>
        <taxon>Micrococcales</taxon>
        <taxon>Micrococcaceae</taxon>
        <taxon>Kocuria</taxon>
    </lineage>
</organism>
<proteinExistence type="inferred from homology"/>
<dbReference type="Proteomes" id="UP000030664">
    <property type="component" value="Unassembled WGS sequence"/>
</dbReference>
<dbReference type="eggNOG" id="COG3328">
    <property type="taxonomic scope" value="Bacteria"/>
</dbReference>
<comment type="function">
    <text evidence="1 6">Required for the transposition of the insertion element.</text>
</comment>
<evidence type="ECO:0000256" key="2">
    <source>
        <dbReference type="ARBA" id="ARBA00010961"/>
    </source>
</evidence>